<proteinExistence type="inferred from homology"/>
<dbReference type="Pfam" id="PF16363">
    <property type="entry name" value="GDP_Man_Dehyd"/>
    <property type="match status" value="1"/>
</dbReference>
<dbReference type="NCBIfam" id="NF007956">
    <property type="entry name" value="PRK10675.1"/>
    <property type="match status" value="1"/>
</dbReference>
<feature type="domain" description="NAD(P)-binding" evidence="10">
    <location>
        <begin position="5"/>
        <end position="324"/>
    </location>
</feature>
<dbReference type="InterPro" id="IPR005886">
    <property type="entry name" value="UDP_G4E"/>
</dbReference>
<dbReference type="Proteomes" id="UP001057498">
    <property type="component" value="Chromosome"/>
</dbReference>
<keyword evidence="7 9" id="KW-0520">NAD</keyword>
<evidence type="ECO:0000313" key="11">
    <source>
        <dbReference type="EMBL" id="BDI08148.1"/>
    </source>
</evidence>
<dbReference type="EC" id="5.1.3.2" evidence="5 9"/>
<dbReference type="Gene3D" id="3.90.25.10">
    <property type="entry name" value="UDP-galactose 4-epimerase, domain 1"/>
    <property type="match status" value="1"/>
</dbReference>
<gene>
    <name evidence="11" type="ORF">CATMQ487_51180</name>
</gene>
<evidence type="ECO:0000256" key="8">
    <source>
        <dbReference type="ARBA" id="ARBA00023235"/>
    </source>
</evidence>
<accession>A0ABM7YTY3</accession>
<dbReference type="PANTHER" id="PTHR43725">
    <property type="entry name" value="UDP-GLUCOSE 4-EPIMERASE"/>
    <property type="match status" value="1"/>
</dbReference>
<name>A0ABM7YTY3_9BURK</name>
<comment type="catalytic activity">
    <reaction evidence="1 9">
        <text>UDP-alpha-D-glucose = UDP-alpha-D-galactose</text>
        <dbReference type="Rhea" id="RHEA:22168"/>
        <dbReference type="ChEBI" id="CHEBI:58885"/>
        <dbReference type="ChEBI" id="CHEBI:66914"/>
        <dbReference type="EC" id="5.1.3.2"/>
    </reaction>
</comment>
<reference evidence="11" key="1">
    <citation type="submission" date="2022-04" db="EMBL/GenBank/DDBJ databases">
        <title>Whole genome sequence of Sphaerotilus sp. FB-5.</title>
        <authorList>
            <person name="Takeda M."/>
            <person name="Narihara S."/>
            <person name="Akimoto M."/>
            <person name="Akimoto R."/>
            <person name="Nishiyashiki S."/>
            <person name="Murakami T."/>
        </authorList>
    </citation>
    <scope>NUCLEOTIDE SEQUENCE</scope>
    <source>
        <strain evidence="11">FB-5</strain>
    </source>
</reference>
<evidence type="ECO:0000256" key="2">
    <source>
        <dbReference type="ARBA" id="ARBA00001911"/>
    </source>
</evidence>
<comment type="subunit">
    <text evidence="9">Homodimer.</text>
</comment>
<evidence type="ECO:0000256" key="9">
    <source>
        <dbReference type="RuleBase" id="RU366046"/>
    </source>
</evidence>
<dbReference type="CDD" id="cd05247">
    <property type="entry name" value="UDP_G4E_1_SDR_e"/>
    <property type="match status" value="1"/>
</dbReference>
<protein>
    <recommendedName>
        <fullName evidence="6 9">UDP-glucose 4-epimerase</fullName>
        <ecNumber evidence="5 9">5.1.3.2</ecNumber>
    </recommendedName>
</protein>
<comment type="similarity">
    <text evidence="4 9">Belongs to the NAD(P)-dependent epimerase/dehydratase family.</text>
</comment>
<dbReference type="NCBIfam" id="TIGR01179">
    <property type="entry name" value="galE"/>
    <property type="match status" value="1"/>
</dbReference>
<dbReference type="InterPro" id="IPR016040">
    <property type="entry name" value="NAD(P)-bd_dom"/>
</dbReference>
<sequence>MTTILLTGATGYIGSHTWVALRNAGYRVVGFDNFANSSPKVLQRLEGLIGEAPVFEPGDVNDTARVREVIQKHDARAVIHFAAHKAVGESTQKPLEYFRNNLGGLVSVGQAMSDAGVRALVFSSSATVYGSPEKLPITEDSPLFATNPYGLTKLMGEQLLNELERCDPSWKIAYLRYFNPVGAHPSGTIGEDPRGIPNNLMPYVTQVAVGKRAQLSVYGGDYDTPDGTGVRDYIHVMDLAEGHVAAVKHLLERERSLTVNLGTGQGYSVLEVIKAFEAASGRAIAHQIVDRRPGDVASCYADPAAAQTLLGWKAQRGLREMCEDSWRWQSRNPNGFESAA</sequence>
<keyword evidence="8 9" id="KW-0413">Isomerase</keyword>
<evidence type="ECO:0000256" key="6">
    <source>
        <dbReference type="ARBA" id="ARBA00018569"/>
    </source>
</evidence>
<evidence type="ECO:0000313" key="12">
    <source>
        <dbReference type="Proteomes" id="UP001057498"/>
    </source>
</evidence>
<evidence type="ECO:0000256" key="7">
    <source>
        <dbReference type="ARBA" id="ARBA00023027"/>
    </source>
</evidence>
<keyword evidence="12" id="KW-1185">Reference proteome</keyword>
<evidence type="ECO:0000256" key="5">
    <source>
        <dbReference type="ARBA" id="ARBA00013189"/>
    </source>
</evidence>
<evidence type="ECO:0000256" key="3">
    <source>
        <dbReference type="ARBA" id="ARBA00004947"/>
    </source>
</evidence>
<organism evidence="11 12">
    <name type="scientific">Sphaerotilus microaerophilus</name>
    <dbReference type="NCBI Taxonomy" id="2914710"/>
    <lineage>
        <taxon>Bacteria</taxon>
        <taxon>Pseudomonadati</taxon>
        <taxon>Pseudomonadota</taxon>
        <taxon>Betaproteobacteria</taxon>
        <taxon>Burkholderiales</taxon>
        <taxon>Sphaerotilaceae</taxon>
        <taxon>Sphaerotilus</taxon>
    </lineage>
</organism>
<dbReference type="Gene3D" id="3.40.50.720">
    <property type="entry name" value="NAD(P)-binding Rossmann-like Domain"/>
    <property type="match status" value="1"/>
</dbReference>
<dbReference type="SUPFAM" id="SSF51735">
    <property type="entry name" value="NAD(P)-binding Rossmann-fold domains"/>
    <property type="match status" value="1"/>
</dbReference>
<evidence type="ECO:0000256" key="1">
    <source>
        <dbReference type="ARBA" id="ARBA00000083"/>
    </source>
</evidence>
<comment type="pathway">
    <text evidence="3 9">Carbohydrate metabolism; galactose metabolism.</text>
</comment>
<dbReference type="InterPro" id="IPR036291">
    <property type="entry name" value="NAD(P)-bd_dom_sf"/>
</dbReference>
<evidence type="ECO:0000259" key="10">
    <source>
        <dbReference type="Pfam" id="PF16363"/>
    </source>
</evidence>
<dbReference type="RefSeq" id="WP_251971274.1">
    <property type="nucleotide sequence ID" value="NZ_AP025730.1"/>
</dbReference>
<evidence type="ECO:0000256" key="4">
    <source>
        <dbReference type="ARBA" id="ARBA00007637"/>
    </source>
</evidence>
<dbReference type="PANTHER" id="PTHR43725:SF47">
    <property type="entry name" value="UDP-GLUCOSE 4-EPIMERASE"/>
    <property type="match status" value="1"/>
</dbReference>
<dbReference type="EMBL" id="AP025730">
    <property type="protein sequence ID" value="BDI08148.1"/>
    <property type="molecule type" value="Genomic_DNA"/>
</dbReference>
<keyword evidence="9" id="KW-0119">Carbohydrate metabolism</keyword>
<comment type="cofactor">
    <cofactor evidence="2 9">
        <name>NAD(+)</name>
        <dbReference type="ChEBI" id="CHEBI:57540"/>
    </cofactor>
</comment>